<dbReference type="InterPro" id="IPR009019">
    <property type="entry name" value="KH_sf_prok-type"/>
</dbReference>
<proteinExistence type="inferred from homology"/>
<dbReference type="InterPro" id="IPR030842">
    <property type="entry name" value="TF_NusA_bacterial"/>
</dbReference>
<evidence type="ECO:0000256" key="5">
    <source>
        <dbReference type="ARBA" id="ARBA00023163"/>
    </source>
</evidence>
<dbReference type="NCBIfam" id="TIGR01953">
    <property type="entry name" value="NusA"/>
    <property type="match status" value="1"/>
</dbReference>
<accession>A0A3A1YBJ7</accession>
<dbReference type="InterPro" id="IPR010995">
    <property type="entry name" value="DNA_repair_Rad51/TF_NusA_a-hlx"/>
</dbReference>
<evidence type="ECO:0000256" key="4">
    <source>
        <dbReference type="ARBA" id="ARBA00023015"/>
    </source>
</evidence>
<sequence>MANNQTTLELVQWAREVAEKRHLDFAKILEAIEEGLAISVRRKYDSDRAFRIKLDPKTGEATIYRLWKVVEDVNVSTREISLEAALYENPNIKVGDYIEDIDEDEEIVLDRIGYNTFRQIMTAKVRSLENEKIIKSYEPYLGTVVTGRVKQTKGNSVTLTFPELNNASPTANPELDEGEHRNVEGIIRKEGTIPGERLRNNQEVKALLLALESGDPNKQQMVLSRSAPEFLGALLTKQVPEIQTGQIEIVAIARDPGVRAKVIVKSHDQRLDVIGACLGVKTTRISPVSRELHHEKIDIIPYDDDFVTYIHNLLTLDPTQEAQIVIDDQSNQIQVAVNKEQLSSSIGQKGVNVRLASQILGWKIRVYDLESFEKAKNEEDQEYIKYFIENLNLDEDTSRFLVEQGFKRIEELALAELSELEELFETEDAQELQNLAKAKVAEILNAQKEKIAEANIDPRLQDLEGMNNDILLKLAENQVTTIEDLADLATDELTSYISMSDKVANSLIMQARQIVWFNEEETEA</sequence>
<dbReference type="CDD" id="cd02134">
    <property type="entry name" value="KH-II_NusA_rpt1"/>
    <property type="match status" value="1"/>
</dbReference>
<feature type="coiled-coil region" evidence="7">
    <location>
        <begin position="429"/>
        <end position="492"/>
    </location>
</feature>
<dbReference type="RefSeq" id="WP_119532422.1">
    <property type="nucleotide sequence ID" value="NZ_JBHSSP010000039.1"/>
</dbReference>
<evidence type="ECO:0000313" key="12">
    <source>
        <dbReference type="Proteomes" id="UP000265916"/>
    </source>
</evidence>
<dbReference type="OrthoDB" id="9807233at2"/>
<evidence type="ECO:0000259" key="9">
    <source>
        <dbReference type="Pfam" id="PF13184"/>
    </source>
</evidence>
<comment type="similarity">
    <text evidence="6">Belongs to the NusA family.</text>
</comment>
<dbReference type="GO" id="GO:0000166">
    <property type="term" value="F:nucleotide binding"/>
    <property type="evidence" value="ECO:0007669"/>
    <property type="project" value="InterPro"/>
</dbReference>
<dbReference type="InterPro" id="IPR012340">
    <property type="entry name" value="NA-bd_OB-fold"/>
</dbReference>
<keyword evidence="4 6" id="KW-0805">Transcription regulation</keyword>
<comment type="subcellular location">
    <subcellularLocation>
        <location evidence="6">Cytoplasm</location>
    </subcellularLocation>
</comment>
<dbReference type="GO" id="GO:0005829">
    <property type="term" value="C:cytosol"/>
    <property type="evidence" value="ECO:0007669"/>
    <property type="project" value="TreeGrafter"/>
</dbReference>
<evidence type="ECO:0000256" key="3">
    <source>
        <dbReference type="ARBA" id="ARBA00022884"/>
    </source>
</evidence>
<evidence type="ECO:0000259" key="8">
    <source>
        <dbReference type="Pfam" id="PF08529"/>
    </source>
</evidence>
<dbReference type="GO" id="GO:0031564">
    <property type="term" value="P:transcription antitermination"/>
    <property type="evidence" value="ECO:0007669"/>
    <property type="project" value="UniProtKB-UniRule"/>
</dbReference>
<evidence type="ECO:0000256" key="7">
    <source>
        <dbReference type="SAM" id="Coils"/>
    </source>
</evidence>
<keyword evidence="1 6" id="KW-0806">Transcription termination</keyword>
<dbReference type="Gene3D" id="3.30.1480.10">
    <property type="entry name" value="NusA, N-terminal domain"/>
    <property type="match status" value="1"/>
</dbReference>
<dbReference type="Gene3D" id="1.10.150.20">
    <property type="entry name" value="5' to 3' exonuclease, C-terminal subdomain"/>
    <property type="match status" value="2"/>
</dbReference>
<evidence type="ECO:0000313" key="11">
    <source>
        <dbReference type="EMBL" id="RIY35055.1"/>
    </source>
</evidence>
<feature type="domain" description="Transcription factor NusA first KH" evidence="9">
    <location>
        <begin position="225"/>
        <end position="302"/>
    </location>
</feature>
<dbReference type="SUPFAM" id="SSF69705">
    <property type="entry name" value="Transcription factor NusA, N-terminal domain"/>
    <property type="match status" value="1"/>
</dbReference>
<dbReference type="Pfam" id="PF08529">
    <property type="entry name" value="NusA_N"/>
    <property type="match status" value="1"/>
</dbReference>
<gene>
    <name evidence="6 11" type="primary">nusA</name>
    <name evidence="11" type="ORF">CKF58_07165</name>
</gene>
<dbReference type="HAMAP" id="MF_00945_B">
    <property type="entry name" value="NusA_B"/>
    <property type="match status" value="1"/>
</dbReference>
<dbReference type="GO" id="GO:0003700">
    <property type="term" value="F:DNA-binding transcription factor activity"/>
    <property type="evidence" value="ECO:0007669"/>
    <property type="project" value="InterPro"/>
</dbReference>
<protein>
    <recommendedName>
        <fullName evidence="6">Transcription termination/antitermination protein NusA</fullName>
    </recommendedName>
</protein>
<dbReference type="InterPro" id="IPR036555">
    <property type="entry name" value="NusA_N_sf"/>
</dbReference>
<dbReference type="PANTHER" id="PTHR22648">
    <property type="entry name" value="TRANSCRIPTION TERMINATION FACTOR NUSA"/>
    <property type="match status" value="1"/>
</dbReference>
<feature type="domain" description="Transcription factor NusA N-terminal" evidence="8">
    <location>
        <begin position="9"/>
        <end position="130"/>
    </location>
</feature>
<evidence type="ECO:0000256" key="6">
    <source>
        <dbReference type="HAMAP-Rule" id="MF_00945"/>
    </source>
</evidence>
<comment type="caution">
    <text evidence="11">The sequence shown here is derived from an EMBL/GenBank/DDBJ whole genome shotgun (WGS) entry which is preliminary data.</text>
</comment>
<comment type="subunit">
    <text evidence="6">Monomer. Binds directly to the core enzyme of the DNA-dependent RNA polymerase and to nascent RNA.</text>
</comment>
<keyword evidence="7" id="KW-0175">Coiled coil</keyword>
<dbReference type="Gene3D" id="3.30.300.20">
    <property type="match status" value="2"/>
</dbReference>
<reference evidence="11 12" key="1">
    <citation type="submission" date="2017-08" db="EMBL/GenBank/DDBJ databases">
        <title>Reclassification of Bisgaard taxon 37 and 44.</title>
        <authorList>
            <person name="Christensen H."/>
        </authorList>
    </citation>
    <scope>NUCLEOTIDE SEQUENCE [LARGE SCALE GENOMIC DNA]</scope>
    <source>
        <strain evidence="11 12">111</strain>
    </source>
</reference>
<dbReference type="Pfam" id="PF26594">
    <property type="entry name" value="KH_NusA_2nd"/>
    <property type="match status" value="1"/>
</dbReference>
<dbReference type="Proteomes" id="UP000265916">
    <property type="component" value="Unassembled WGS sequence"/>
</dbReference>
<dbReference type="GO" id="GO:0003723">
    <property type="term" value="F:RNA binding"/>
    <property type="evidence" value="ECO:0007669"/>
    <property type="project" value="UniProtKB-UniRule"/>
</dbReference>
<evidence type="ECO:0000256" key="2">
    <source>
        <dbReference type="ARBA" id="ARBA00022490"/>
    </source>
</evidence>
<keyword evidence="2 6" id="KW-0963">Cytoplasm</keyword>
<comment type="function">
    <text evidence="6">Participates in both transcription termination and antitermination.</text>
</comment>
<dbReference type="AlphaFoldDB" id="A0A3A1YBJ7"/>
<keyword evidence="6" id="KW-0889">Transcription antitermination</keyword>
<dbReference type="PANTHER" id="PTHR22648:SF0">
    <property type="entry name" value="TRANSCRIPTION TERMINATION_ANTITERMINATION PROTEIN NUSA"/>
    <property type="match status" value="1"/>
</dbReference>
<dbReference type="Pfam" id="PF14520">
    <property type="entry name" value="HHH_5"/>
    <property type="match status" value="1"/>
</dbReference>
<dbReference type="EMBL" id="NRJG01000153">
    <property type="protein sequence ID" value="RIY35055.1"/>
    <property type="molecule type" value="Genomic_DNA"/>
</dbReference>
<dbReference type="InterPro" id="IPR010213">
    <property type="entry name" value="TF_NusA"/>
</dbReference>
<keyword evidence="12" id="KW-1185">Reference proteome</keyword>
<dbReference type="Pfam" id="PF13184">
    <property type="entry name" value="KH_NusA_1st"/>
    <property type="match status" value="1"/>
</dbReference>
<dbReference type="InterPro" id="IPR015946">
    <property type="entry name" value="KH_dom-like_a/b"/>
</dbReference>
<dbReference type="Gene3D" id="2.40.50.140">
    <property type="entry name" value="Nucleic acid-binding proteins"/>
    <property type="match status" value="1"/>
</dbReference>
<evidence type="ECO:0000256" key="1">
    <source>
        <dbReference type="ARBA" id="ARBA00022472"/>
    </source>
</evidence>
<feature type="domain" description="NusA-like second KH" evidence="10">
    <location>
        <begin position="308"/>
        <end position="373"/>
    </location>
</feature>
<dbReference type="SUPFAM" id="SSF47794">
    <property type="entry name" value="Rad51 N-terminal domain-like"/>
    <property type="match status" value="2"/>
</dbReference>
<dbReference type="InterPro" id="IPR058582">
    <property type="entry name" value="KH_NusA_2nd"/>
</dbReference>
<dbReference type="SUPFAM" id="SSF54814">
    <property type="entry name" value="Prokaryotic type KH domain (KH-domain type II)"/>
    <property type="match status" value="2"/>
</dbReference>
<name>A0A3A1YBJ7_9GAMM</name>
<keyword evidence="3 6" id="KW-0694">RNA-binding</keyword>
<dbReference type="InterPro" id="IPR025249">
    <property type="entry name" value="TF_NusA_KH_1st"/>
</dbReference>
<organism evidence="11 12">
    <name type="scientific">Psittacicella hinzii</name>
    <dbReference type="NCBI Taxonomy" id="2028575"/>
    <lineage>
        <taxon>Bacteria</taxon>
        <taxon>Pseudomonadati</taxon>
        <taxon>Pseudomonadota</taxon>
        <taxon>Gammaproteobacteria</taxon>
        <taxon>Pasteurellales</taxon>
        <taxon>Psittacicellaceae</taxon>
        <taxon>Psittacicella</taxon>
    </lineage>
</organism>
<dbReference type="InterPro" id="IPR013735">
    <property type="entry name" value="TF_NusA_N"/>
</dbReference>
<dbReference type="GO" id="GO:0006353">
    <property type="term" value="P:DNA-templated transcription termination"/>
    <property type="evidence" value="ECO:0007669"/>
    <property type="project" value="UniProtKB-UniRule"/>
</dbReference>
<keyword evidence="5 6" id="KW-0804">Transcription</keyword>
<evidence type="ECO:0000259" key="10">
    <source>
        <dbReference type="Pfam" id="PF26594"/>
    </source>
</evidence>